<sequence>MAIITYLTENCKQAMIRSFLVTLLAIVPESSEQFWDITPTVRPLPRSTMKSCDDYNDVIGWVTYQMEINGKLKSFQQNLGTLQQNLNEKSSLKNCCFYENKTMDKIMDDINKISGANGNQIGEPLKASGDMGKDLDNILPRVKQVVAKGFKSCCENLQELLKKLEEDLKRQLEDLKRKLDSSTGSSKDKEDLEKKLKDLEDLLKDLKDRLEKLDKKLAENSHSEQKCCAELDSKIRDLENQIKQMKNQSDDKAKDLENQLKGFKDKQQDQENQMKDLKKTVENRMEKVKDLTEKCEKSCDRGNNDYLSDLEARFDQLDKLMKNVSKNIDNNHLGASDPNMVAKIKICEENAKSLQIIEALLKNLTNSRCDKNNDENCLQLNNRIKDMEQQKKGVVVDYNKLRDQLMNKLAELEALIKKKEQEKPTQNDKDLDQKIRTLQIEVTKIQETLKDIKNHLNDFSNLNKNQSDTMRIMFNKLTEELLQLKQKSGELETKIVLRVEDLENKLLNNTFSSNIANDRLQRMENLYESLRQDLDKAQKKFQILSNLDQMAKDAQSRLLKLEEPVNNCRGKCSQIEKMDDLIDKIEDLEKIAKIPSRKRPVTSNGKGKMIKTTKTTKKNVNSWVGGIDYVTSKTETNKSWNSASTFVSFLLMSYLSSRVIGL</sequence>
<dbReference type="SMR" id="A0A0N8P0S5"/>
<dbReference type="STRING" id="7217.A0A0N8P0S5"/>
<feature type="coiled-coil region" evidence="1">
    <location>
        <begin position="147"/>
        <end position="327"/>
    </location>
</feature>
<feature type="coiled-coil region" evidence="1">
    <location>
        <begin position="384"/>
        <end position="547"/>
    </location>
</feature>
<evidence type="ECO:0000313" key="3">
    <source>
        <dbReference type="Proteomes" id="UP000007801"/>
    </source>
</evidence>
<organism evidence="2 3">
    <name type="scientific">Drosophila ananassae</name>
    <name type="common">Fruit fly</name>
    <dbReference type="NCBI Taxonomy" id="7217"/>
    <lineage>
        <taxon>Eukaryota</taxon>
        <taxon>Metazoa</taxon>
        <taxon>Ecdysozoa</taxon>
        <taxon>Arthropoda</taxon>
        <taxon>Hexapoda</taxon>
        <taxon>Insecta</taxon>
        <taxon>Pterygota</taxon>
        <taxon>Neoptera</taxon>
        <taxon>Endopterygota</taxon>
        <taxon>Diptera</taxon>
        <taxon>Brachycera</taxon>
        <taxon>Muscomorpha</taxon>
        <taxon>Ephydroidea</taxon>
        <taxon>Drosophilidae</taxon>
        <taxon>Drosophila</taxon>
        <taxon>Sophophora</taxon>
    </lineage>
</organism>
<dbReference type="InParanoid" id="A0A0N8P0S5"/>
<dbReference type="EMBL" id="CH902618">
    <property type="protein sequence ID" value="KPU77940.1"/>
    <property type="molecule type" value="Genomic_DNA"/>
</dbReference>
<keyword evidence="3" id="KW-1185">Reference proteome</keyword>
<name>A0A0N8P0S5_DROAN</name>
<protein>
    <submittedName>
        <fullName evidence="2">Uncharacterized protein</fullName>
    </submittedName>
</protein>
<accession>A0A0N8P0S5</accession>
<gene>
    <name evidence="2" type="primary">Dana\GF28118</name>
    <name evidence="2" type="ORF">GF28118</name>
</gene>
<dbReference type="AlphaFoldDB" id="A0A0N8P0S5"/>
<reference evidence="2 3" key="1">
    <citation type="journal article" date="2007" name="Nature">
        <title>Evolution of genes and genomes on the Drosophila phylogeny.</title>
        <authorList>
            <consortium name="Drosophila 12 Genomes Consortium"/>
            <person name="Clark A.G."/>
            <person name="Eisen M.B."/>
            <person name="Smith D.R."/>
            <person name="Bergman C.M."/>
            <person name="Oliver B."/>
            <person name="Markow T.A."/>
            <person name="Kaufman T.C."/>
            <person name="Kellis M."/>
            <person name="Gelbart W."/>
            <person name="Iyer V.N."/>
            <person name="Pollard D.A."/>
            <person name="Sackton T.B."/>
            <person name="Larracuente A.M."/>
            <person name="Singh N.D."/>
            <person name="Abad J.P."/>
            <person name="Abt D.N."/>
            <person name="Adryan B."/>
            <person name="Aguade M."/>
            <person name="Akashi H."/>
            <person name="Anderson W.W."/>
            <person name="Aquadro C.F."/>
            <person name="Ardell D.H."/>
            <person name="Arguello R."/>
            <person name="Artieri C.G."/>
            <person name="Barbash D.A."/>
            <person name="Barker D."/>
            <person name="Barsanti P."/>
            <person name="Batterham P."/>
            <person name="Batzoglou S."/>
            <person name="Begun D."/>
            <person name="Bhutkar A."/>
            <person name="Blanco E."/>
            <person name="Bosak S.A."/>
            <person name="Bradley R.K."/>
            <person name="Brand A.D."/>
            <person name="Brent M.R."/>
            <person name="Brooks A.N."/>
            <person name="Brown R.H."/>
            <person name="Butlin R.K."/>
            <person name="Caggese C."/>
            <person name="Calvi B.R."/>
            <person name="Bernardo de Carvalho A."/>
            <person name="Caspi A."/>
            <person name="Castrezana S."/>
            <person name="Celniker S.E."/>
            <person name="Chang J.L."/>
            <person name="Chapple C."/>
            <person name="Chatterji S."/>
            <person name="Chinwalla A."/>
            <person name="Civetta A."/>
            <person name="Clifton S.W."/>
            <person name="Comeron J.M."/>
            <person name="Costello J.C."/>
            <person name="Coyne J.A."/>
            <person name="Daub J."/>
            <person name="David R.G."/>
            <person name="Delcher A.L."/>
            <person name="Delehaunty K."/>
            <person name="Do C.B."/>
            <person name="Ebling H."/>
            <person name="Edwards K."/>
            <person name="Eickbush T."/>
            <person name="Evans J.D."/>
            <person name="Filipski A."/>
            <person name="Findeiss S."/>
            <person name="Freyhult E."/>
            <person name="Fulton L."/>
            <person name="Fulton R."/>
            <person name="Garcia A.C."/>
            <person name="Gardiner A."/>
            <person name="Garfield D.A."/>
            <person name="Garvin B.E."/>
            <person name="Gibson G."/>
            <person name="Gilbert D."/>
            <person name="Gnerre S."/>
            <person name="Godfrey J."/>
            <person name="Good R."/>
            <person name="Gotea V."/>
            <person name="Gravely B."/>
            <person name="Greenberg A.J."/>
            <person name="Griffiths-Jones S."/>
            <person name="Gross S."/>
            <person name="Guigo R."/>
            <person name="Gustafson E.A."/>
            <person name="Haerty W."/>
            <person name="Hahn M.W."/>
            <person name="Halligan D.L."/>
            <person name="Halpern A.L."/>
            <person name="Halter G.M."/>
            <person name="Han M.V."/>
            <person name="Heger A."/>
            <person name="Hillier L."/>
            <person name="Hinrichs A.S."/>
            <person name="Holmes I."/>
            <person name="Hoskins R.A."/>
            <person name="Hubisz M.J."/>
            <person name="Hultmark D."/>
            <person name="Huntley M.A."/>
            <person name="Jaffe D.B."/>
            <person name="Jagadeeshan S."/>
            <person name="Jeck W.R."/>
            <person name="Johnson J."/>
            <person name="Jones C.D."/>
            <person name="Jordan W.C."/>
            <person name="Karpen G.H."/>
            <person name="Kataoka E."/>
            <person name="Keightley P.D."/>
            <person name="Kheradpour P."/>
            <person name="Kirkness E.F."/>
            <person name="Koerich L.B."/>
            <person name="Kristiansen K."/>
            <person name="Kudrna D."/>
            <person name="Kulathinal R.J."/>
            <person name="Kumar S."/>
            <person name="Kwok R."/>
            <person name="Lander E."/>
            <person name="Langley C.H."/>
            <person name="Lapoint R."/>
            <person name="Lazzaro B.P."/>
            <person name="Lee S.J."/>
            <person name="Levesque L."/>
            <person name="Li R."/>
            <person name="Lin C.F."/>
            <person name="Lin M.F."/>
            <person name="Lindblad-Toh K."/>
            <person name="Llopart A."/>
            <person name="Long M."/>
            <person name="Low L."/>
            <person name="Lozovsky E."/>
            <person name="Lu J."/>
            <person name="Luo M."/>
            <person name="Machado C.A."/>
            <person name="Makalowski W."/>
            <person name="Marzo M."/>
            <person name="Matsuda M."/>
            <person name="Matzkin L."/>
            <person name="McAllister B."/>
            <person name="McBride C.S."/>
            <person name="McKernan B."/>
            <person name="McKernan K."/>
            <person name="Mendez-Lago M."/>
            <person name="Minx P."/>
            <person name="Mollenhauer M.U."/>
            <person name="Montooth K."/>
            <person name="Mount S.M."/>
            <person name="Mu X."/>
            <person name="Myers E."/>
            <person name="Negre B."/>
            <person name="Newfeld S."/>
            <person name="Nielsen R."/>
            <person name="Noor M.A."/>
            <person name="O'Grady P."/>
            <person name="Pachter L."/>
            <person name="Papaceit M."/>
            <person name="Parisi M.J."/>
            <person name="Parisi M."/>
            <person name="Parts L."/>
            <person name="Pedersen J.S."/>
            <person name="Pesole G."/>
            <person name="Phillippy A.M."/>
            <person name="Ponting C.P."/>
            <person name="Pop M."/>
            <person name="Porcelli D."/>
            <person name="Powell J.R."/>
            <person name="Prohaska S."/>
            <person name="Pruitt K."/>
            <person name="Puig M."/>
            <person name="Quesneville H."/>
            <person name="Ram K.R."/>
            <person name="Rand D."/>
            <person name="Rasmussen M.D."/>
            <person name="Reed L.K."/>
            <person name="Reenan R."/>
            <person name="Reily A."/>
            <person name="Remington K.A."/>
            <person name="Rieger T.T."/>
            <person name="Ritchie M.G."/>
            <person name="Robin C."/>
            <person name="Rogers Y.H."/>
            <person name="Rohde C."/>
            <person name="Rozas J."/>
            <person name="Rubenfield M.J."/>
            <person name="Ruiz A."/>
            <person name="Russo S."/>
            <person name="Salzberg S.L."/>
            <person name="Sanchez-Gracia A."/>
            <person name="Saranga D.J."/>
            <person name="Sato H."/>
            <person name="Schaeffer S.W."/>
            <person name="Schatz M.C."/>
            <person name="Schlenke T."/>
            <person name="Schwartz R."/>
            <person name="Segarra C."/>
            <person name="Singh R.S."/>
            <person name="Sirot L."/>
            <person name="Sirota M."/>
            <person name="Sisneros N.B."/>
            <person name="Smith C.D."/>
            <person name="Smith T.F."/>
            <person name="Spieth J."/>
            <person name="Stage D.E."/>
            <person name="Stark A."/>
            <person name="Stephan W."/>
            <person name="Strausberg R.L."/>
            <person name="Strempel S."/>
            <person name="Sturgill D."/>
            <person name="Sutton G."/>
            <person name="Sutton G.G."/>
            <person name="Tao W."/>
            <person name="Teichmann S."/>
            <person name="Tobari Y.N."/>
            <person name="Tomimura Y."/>
            <person name="Tsolas J.M."/>
            <person name="Valente V.L."/>
            <person name="Venter E."/>
            <person name="Venter J.C."/>
            <person name="Vicario S."/>
            <person name="Vieira F.G."/>
            <person name="Vilella A.J."/>
            <person name="Villasante A."/>
            <person name="Walenz B."/>
            <person name="Wang J."/>
            <person name="Wasserman M."/>
            <person name="Watts T."/>
            <person name="Wilson D."/>
            <person name="Wilson R.K."/>
            <person name="Wing R.A."/>
            <person name="Wolfner M.F."/>
            <person name="Wong A."/>
            <person name="Wong G.K."/>
            <person name="Wu C.I."/>
            <person name="Wu G."/>
            <person name="Yamamoto D."/>
            <person name="Yang H.P."/>
            <person name="Yang S.P."/>
            <person name="Yorke J.A."/>
            <person name="Yoshida K."/>
            <person name="Zdobnov E."/>
            <person name="Zhang P."/>
            <person name="Zhang Y."/>
            <person name="Zimin A.V."/>
            <person name="Baldwin J."/>
            <person name="Abdouelleil A."/>
            <person name="Abdulkadir J."/>
            <person name="Abebe A."/>
            <person name="Abera B."/>
            <person name="Abreu J."/>
            <person name="Acer S.C."/>
            <person name="Aftuck L."/>
            <person name="Alexander A."/>
            <person name="An P."/>
            <person name="Anderson E."/>
            <person name="Anderson S."/>
            <person name="Arachi H."/>
            <person name="Azer M."/>
            <person name="Bachantsang P."/>
            <person name="Barry A."/>
            <person name="Bayul T."/>
            <person name="Berlin A."/>
            <person name="Bessette D."/>
            <person name="Bloom T."/>
            <person name="Blye J."/>
            <person name="Boguslavskiy L."/>
            <person name="Bonnet C."/>
            <person name="Boukhgalter B."/>
            <person name="Bourzgui I."/>
            <person name="Brown A."/>
            <person name="Cahill P."/>
            <person name="Channer S."/>
            <person name="Cheshatsang Y."/>
            <person name="Chuda L."/>
            <person name="Citroen M."/>
            <person name="Collymore A."/>
            <person name="Cooke P."/>
            <person name="Costello M."/>
            <person name="D'Aco K."/>
            <person name="Daza R."/>
            <person name="De Haan G."/>
            <person name="DeGray S."/>
            <person name="DeMaso C."/>
            <person name="Dhargay N."/>
            <person name="Dooley K."/>
            <person name="Dooley E."/>
            <person name="Doricent M."/>
            <person name="Dorje P."/>
            <person name="Dorjee K."/>
            <person name="Dupes A."/>
            <person name="Elong R."/>
            <person name="Falk J."/>
            <person name="Farina A."/>
            <person name="Faro S."/>
            <person name="Ferguson D."/>
            <person name="Fisher S."/>
            <person name="Foley C.D."/>
            <person name="Franke A."/>
            <person name="Friedrich D."/>
            <person name="Gadbois L."/>
            <person name="Gearin G."/>
            <person name="Gearin C.R."/>
            <person name="Giannoukos G."/>
            <person name="Goode T."/>
            <person name="Graham J."/>
            <person name="Grandbois E."/>
            <person name="Grewal S."/>
            <person name="Gyaltsen K."/>
            <person name="Hafez N."/>
            <person name="Hagos B."/>
            <person name="Hall J."/>
            <person name="Henson C."/>
            <person name="Hollinger A."/>
            <person name="Honan T."/>
            <person name="Huard M.D."/>
            <person name="Hughes L."/>
            <person name="Hurhula B."/>
            <person name="Husby M.E."/>
            <person name="Kamat A."/>
            <person name="Kanga B."/>
            <person name="Kashin S."/>
            <person name="Khazanovich D."/>
            <person name="Kisner P."/>
            <person name="Lance K."/>
            <person name="Lara M."/>
            <person name="Lee W."/>
            <person name="Lennon N."/>
            <person name="Letendre F."/>
            <person name="LeVine R."/>
            <person name="Lipovsky A."/>
            <person name="Liu X."/>
            <person name="Liu J."/>
            <person name="Liu S."/>
            <person name="Lokyitsang T."/>
            <person name="Lokyitsang Y."/>
            <person name="Lubonja R."/>
            <person name="Lui A."/>
            <person name="MacDonald P."/>
            <person name="Magnisalis V."/>
            <person name="Maru K."/>
            <person name="Matthews C."/>
            <person name="McCusker W."/>
            <person name="McDonough S."/>
            <person name="Mehta T."/>
            <person name="Meldrim J."/>
            <person name="Meneus L."/>
            <person name="Mihai O."/>
            <person name="Mihalev A."/>
            <person name="Mihova T."/>
            <person name="Mittelman R."/>
            <person name="Mlenga V."/>
            <person name="Montmayeur A."/>
            <person name="Mulrain L."/>
            <person name="Navidi A."/>
            <person name="Naylor J."/>
            <person name="Negash T."/>
            <person name="Nguyen T."/>
            <person name="Nguyen N."/>
            <person name="Nicol R."/>
            <person name="Norbu C."/>
            <person name="Norbu N."/>
            <person name="Novod N."/>
            <person name="O'Neill B."/>
            <person name="Osman S."/>
            <person name="Markiewicz E."/>
            <person name="Oyono O.L."/>
            <person name="Patti C."/>
            <person name="Phunkhang P."/>
            <person name="Pierre F."/>
            <person name="Priest M."/>
            <person name="Raghuraman S."/>
            <person name="Rege F."/>
            <person name="Reyes R."/>
            <person name="Rise C."/>
            <person name="Rogov P."/>
            <person name="Ross K."/>
            <person name="Ryan E."/>
            <person name="Settipalli S."/>
            <person name="Shea T."/>
            <person name="Sherpa N."/>
            <person name="Shi L."/>
            <person name="Shih D."/>
            <person name="Sparrow T."/>
            <person name="Spaulding J."/>
            <person name="Stalker J."/>
            <person name="Stange-Thomann N."/>
            <person name="Stavropoulos S."/>
            <person name="Stone C."/>
            <person name="Strader C."/>
            <person name="Tesfaye S."/>
            <person name="Thomson T."/>
            <person name="Thoulutsang Y."/>
            <person name="Thoulutsang D."/>
            <person name="Topham K."/>
            <person name="Topping I."/>
            <person name="Tsamla T."/>
            <person name="Vassiliev H."/>
            <person name="Vo A."/>
            <person name="Wangchuk T."/>
            <person name="Wangdi T."/>
            <person name="Weiand M."/>
            <person name="Wilkinson J."/>
            <person name="Wilson A."/>
            <person name="Yadav S."/>
            <person name="Young G."/>
            <person name="Yu Q."/>
            <person name="Zembek L."/>
            <person name="Zhong D."/>
            <person name="Zimmer A."/>
            <person name="Zwirko Z."/>
            <person name="Jaffe D.B."/>
            <person name="Alvarez P."/>
            <person name="Brockman W."/>
            <person name="Butler J."/>
            <person name="Chin C."/>
            <person name="Gnerre S."/>
            <person name="Grabherr M."/>
            <person name="Kleber M."/>
            <person name="Mauceli E."/>
            <person name="MacCallum I."/>
        </authorList>
    </citation>
    <scope>NUCLEOTIDE SEQUENCE [LARGE SCALE GENOMIC DNA]</scope>
    <source>
        <strain evidence="3">Tucson 14024-0371.13</strain>
    </source>
</reference>
<dbReference type="Gene3D" id="1.20.58.60">
    <property type="match status" value="1"/>
</dbReference>
<evidence type="ECO:0000256" key="1">
    <source>
        <dbReference type="SAM" id="Coils"/>
    </source>
</evidence>
<dbReference type="Proteomes" id="UP000007801">
    <property type="component" value="Unassembled WGS sequence"/>
</dbReference>
<dbReference type="OrthoDB" id="7869924at2759"/>
<keyword evidence="1" id="KW-0175">Coiled coil</keyword>
<evidence type="ECO:0000313" key="2">
    <source>
        <dbReference type="EMBL" id="KPU77940.1"/>
    </source>
</evidence>
<proteinExistence type="predicted"/>